<keyword evidence="6" id="KW-0547">Nucleotide-binding</keyword>
<evidence type="ECO:0000256" key="8">
    <source>
        <dbReference type="ARBA" id="ARBA00022840"/>
    </source>
</evidence>
<comment type="catalytic activity">
    <reaction evidence="1">
        <text>ATP + protein L-histidine = ADP + protein N-phospho-L-histidine.</text>
        <dbReference type="EC" id="2.7.13.3"/>
    </reaction>
</comment>
<dbReference type="InterPro" id="IPR036097">
    <property type="entry name" value="HisK_dim/P_sf"/>
</dbReference>
<evidence type="ECO:0000256" key="5">
    <source>
        <dbReference type="ARBA" id="ARBA00022679"/>
    </source>
</evidence>
<dbReference type="Gene3D" id="3.30.565.10">
    <property type="entry name" value="Histidine kinase-like ATPase, C-terminal domain"/>
    <property type="match status" value="1"/>
</dbReference>
<keyword evidence="5" id="KW-0808">Transferase</keyword>
<dbReference type="PANTHER" id="PTHR45453">
    <property type="entry name" value="PHOSPHATE REGULON SENSOR PROTEIN PHOR"/>
    <property type="match status" value="1"/>
</dbReference>
<evidence type="ECO:0000256" key="4">
    <source>
        <dbReference type="ARBA" id="ARBA00022553"/>
    </source>
</evidence>
<sequence length="304" mass="34498">MLLWICCGVLLLIVLFLGARLIMLRRGINEFQKDLKKHLAHETNTLLSTSTTDRQIQFLAAEMNIHLRELREKRRRYENGDQELKDAVTNISHDLRTPLTAISGYLELLDQEEKSVAAQQYLETIKNRTDAMKGLIEQLFHYSMITSSTEKPNMTVVSLNAVLEESISIYYSALVEKNIKPIITIPEEPIKLFGDQQILYRIFDNLLSNAIKYSDGDLHITLSPNGTISFMNTASSLTTIEVEKLFNRFYTVDSARYSTGLGLSIVENLVEQLSGKISIAFHDNQLTIALAFPNLIKVNERSPS</sequence>
<evidence type="ECO:0000256" key="9">
    <source>
        <dbReference type="ARBA" id="ARBA00023012"/>
    </source>
</evidence>
<dbReference type="SMART" id="SM00387">
    <property type="entry name" value="HATPase_c"/>
    <property type="match status" value="1"/>
</dbReference>
<feature type="coiled-coil region" evidence="10">
    <location>
        <begin position="56"/>
        <end position="87"/>
    </location>
</feature>
<evidence type="ECO:0000313" key="13">
    <source>
        <dbReference type="Proteomes" id="UP001596976"/>
    </source>
</evidence>
<keyword evidence="9" id="KW-0902">Two-component regulatory system</keyword>
<feature type="domain" description="Histidine kinase" evidence="11">
    <location>
        <begin position="90"/>
        <end position="296"/>
    </location>
</feature>
<evidence type="ECO:0000256" key="1">
    <source>
        <dbReference type="ARBA" id="ARBA00000085"/>
    </source>
</evidence>
<dbReference type="EMBL" id="JBHTJF010000015">
    <property type="protein sequence ID" value="MFD0942865.1"/>
    <property type="molecule type" value="Genomic_DNA"/>
</dbReference>
<dbReference type="Pfam" id="PF02518">
    <property type="entry name" value="HATPase_c"/>
    <property type="match status" value="1"/>
</dbReference>
<dbReference type="InterPro" id="IPR003661">
    <property type="entry name" value="HisK_dim/P_dom"/>
</dbReference>
<proteinExistence type="predicted"/>
<name>A0ABW3GWN0_9BACL</name>
<gene>
    <name evidence="12" type="ORF">ACFQ0V_03670</name>
</gene>
<keyword evidence="8" id="KW-0067">ATP-binding</keyword>
<dbReference type="Proteomes" id="UP001596976">
    <property type="component" value="Unassembled WGS sequence"/>
</dbReference>
<dbReference type="InterPro" id="IPR005467">
    <property type="entry name" value="His_kinase_dom"/>
</dbReference>
<organism evidence="12 13">
    <name type="scientific">Savagea faecisuis</name>
    <dbReference type="NCBI Taxonomy" id="1274803"/>
    <lineage>
        <taxon>Bacteria</taxon>
        <taxon>Bacillati</taxon>
        <taxon>Bacillota</taxon>
        <taxon>Bacilli</taxon>
        <taxon>Bacillales</taxon>
        <taxon>Caryophanaceae</taxon>
        <taxon>Savagea</taxon>
    </lineage>
</organism>
<dbReference type="EC" id="2.7.13.3" evidence="3"/>
<keyword evidence="7 12" id="KW-0418">Kinase</keyword>
<dbReference type="InterPro" id="IPR003594">
    <property type="entry name" value="HATPase_dom"/>
</dbReference>
<evidence type="ECO:0000259" key="11">
    <source>
        <dbReference type="PROSITE" id="PS50109"/>
    </source>
</evidence>
<dbReference type="SUPFAM" id="SSF47384">
    <property type="entry name" value="Homodimeric domain of signal transducing histidine kinase"/>
    <property type="match status" value="1"/>
</dbReference>
<dbReference type="RefSeq" id="WP_381009821.1">
    <property type="nucleotide sequence ID" value="NZ_JBHTJF010000015.1"/>
</dbReference>
<evidence type="ECO:0000256" key="2">
    <source>
        <dbReference type="ARBA" id="ARBA00004370"/>
    </source>
</evidence>
<protein>
    <recommendedName>
        <fullName evidence="3">histidine kinase</fullName>
        <ecNumber evidence="3">2.7.13.3</ecNumber>
    </recommendedName>
</protein>
<evidence type="ECO:0000256" key="3">
    <source>
        <dbReference type="ARBA" id="ARBA00012438"/>
    </source>
</evidence>
<dbReference type="PANTHER" id="PTHR45453:SF1">
    <property type="entry name" value="PHOSPHATE REGULON SENSOR PROTEIN PHOR"/>
    <property type="match status" value="1"/>
</dbReference>
<dbReference type="PROSITE" id="PS50109">
    <property type="entry name" value="HIS_KIN"/>
    <property type="match status" value="1"/>
</dbReference>
<dbReference type="GO" id="GO:0016301">
    <property type="term" value="F:kinase activity"/>
    <property type="evidence" value="ECO:0007669"/>
    <property type="project" value="UniProtKB-KW"/>
</dbReference>
<evidence type="ECO:0000256" key="10">
    <source>
        <dbReference type="SAM" id="Coils"/>
    </source>
</evidence>
<dbReference type="Pfam" id="PF00512">
    <property type="entry name" value="HisKA"/>
    <property type="match status" value="1"/>
</dbReference>
<comment type="caution">
    <text evidence="12">The sequence shown here is derived from an EMBL/GenBank/DDBJ whole genome shotgun (WGS) entry which is preliminary data.</text>
</comment>
<keyword evidence="13" id="KW-1185">Reference proteome</keyword>
<dbReference type="InterPro" id="IPR050351">
    <property type="entry name" value="BphY/WalK/GraS-like"/>
</dbReference>
<evidence type="ECO:0000256" key="7">
    <source>
        <dbReference type="ARBA" id="ARBA00022777"/>
    </source>
</evidence>
<evidence type="ECO:0000313" key="12">
    <source>
        <dbReference type="EMBL" id="MFD0942865.1"/>
    </source>
</evidence>
<dbReference type="SMART" id="SM00388">
    <property type="entry name" value="HisKA"/>
    <property type="match status" value="1"/>
</dbReference>
<dbReference type="CDD" id="cd00082">
    <property type="entry name" value="HisKA"/>
    <property type="match status" value="1"/>
</dbReference>
<accession>A0ABW3GWN0</accession>
<dbReference type="PRINTS" id="PR00344">
    <property type="entry name" value="BCTRLSENSOR"/>
</dbReference>
<dbReference type="Gene3D" id="1.10.287.130">
    <property type="match status" value="1"/>
</dbReference>
<dbReference type="InterPro" id="IPR036890">
    <property type="entry name" value="HATPase_C_sf"/>
</dbReference>
<reference evidence="13" key="1">
    <citation type="journal article" date="2019" name="Int. J. Syst. Evol. Microbiol.">
        <title>The Global Catalogue of Microorganisms (GCM) 10K type strain sequencing project: providing services to taxonomists for standard genome sequencing and annotation.</title>
        <authorList>
            <consortium name="The Broad Institute Genomics Platform"/>
            <consortium name="The Broad Institute Genome Sequencing Center for Infectious Disease"/>
            <person name="Wu L."/>
            <person name="Ma J."/>
        </authorList>
    </citation>
    <scope>NUCLEOTIDE SEQUENCE [LARGE SCALE GENOMIC DNA]</scope>
    <source>
        <strain evidence="13">CCUG 63563</strain>
    </source>
</reference>
<dbReference type="InterPro" id="IPR004358">
    <property type="entry name" value="Sig_transdc_His_kin-like_C"/>
</dbReference>
<keyword evidence="10" id="KW-0175">Coiled coil</keyword>
<evidence type="ECO:0000256" key="6">
    <source>
        <dbReference type="ARBA" id="ARBA00022741"/>
    </source>
</evidence>
<keyword evidence="4" id="KW-0597">Phosphoprotein</keyword>
<comment type="subcellular location">
    <subcellularLocation>
        <location evidence="2">Membrane</location>
    </subcellularLocation>
</comment>
<dbReference type="SUPFAM" id="SSF55874">
    <property type="entry name" value="ATPase domain of HSP90 chaperone/DNA topoisomerase II/histidine kinase"/>
    <property type="match status" value="1"/>
</dbReference>